<accession>A0AAV8TFU3</accession>
<dbReference type="PANTHER" id="PTHR37754:SF1">
    <property type="entry name" value="CALCIUM ION-BINDING PROTEIN"/>
    <property type="match status" value="1"/>
</dbReference>
<dbReference type="Proteomes" id="UP001159364">
    <property type="component" value="Linkage Group LG05"/>
</dbReference>
<dbReference type="EMBL" id="JAIWQS010000005">
    <property type="protein sequence ID" value="KAJ8765677.1"/>
    <property type="molecule type" value="Genomic_DNA"/>
</dbReference>
<evidence type="ECO:0000313" key="1">
    <source>
        <dbReference type="EMBL" id="KAJ8765677.1"/>
    </source>
</evidence>
<evidence type="ECO:0000313" key="2">
    <source>
        <dbReference type="Proteomes" id="UP001159364"/>
    </source>
</evidence>
<keyword evidence="2" id="KW-1185">Reference proteome</keyword>
<gene>
    <name evidence="1" type="ORF">K2173_014799</name>
</gene>
<sequence length="165" mass="18407">MGMFMSFMGKGVPATQTIGYAMGMLHKQFVKKDIKNFEDFHGAILNIFISFNSALPGKHYDVPSRTEVEECFNAWISADEETKKKEVFVNFMKNKVSLSRIDAYTMSIGMATPPAVMAAKRAGEKLPQLNMIKFIPDVIFVPSATVLALISAKLTRRMLLENTSS</sequence>
<dbReference type="AlphaFoldDB" id="A0AAV8TFU3"/>
<protein>
    <recommendedName>
        <fullName evidence="3">Calcium ion-binding protein</fullName>
    </recommendedName>
</protein>
<comment type="caution">
    <text evidence="1">The sequence shown here is derived from an EMBL/GenBank/DDBJ whole genome shotgun (WGS) entry which is preliminary data.</text>
</comment>
<proteinExistence type="predicted"/>
<dbReference type="PANTHER" id="PTHR37754">
    <property type="entry name" value="CALCIUM ION-BINDING PROTEIN"/>
    <property type="match status" value="1"/>
</dbReference>
<reference evidence="1 2" key="1">
    <citation type="submission" date="2021-09" db="EMBL/GenBank/DDBJ databases">
        <title>Genomic insights and catalytic innovation underlie evolution of tropane alkaloids biosynthesis.</title>
        <authorList>
            <person name="Wang Y.-J."/>
            <person name="Tian T."/>
            <person name="Huang J.-P."/>
            <person name="Huang S.-X."/>
        </authorList>
    </citation>
    <scope>NUCLEOTIDE SEQUENCE [LARGE SCALE GENOMIC DNA]</scope>
    <source>
        <strain evidence="1">KIB-2018</strain>
        <tissue evidence="1">Leaf</tissue>
    </source>
</reference>
<organism evidence="1 2">
    <name type="scientific">Erythroxylum novogranatense</name>
    <dbReference type="NCBI Taxonomy" id="1862640"/>
    <lineage>
        <taxon>Eukaryota</taxon>
        <taxon>Viridiplantae</taxon>
        <taxon>Streptophyta</taxon>
        <taxon>Embryophyta</taxon>
        <taxon>Tracheophyta</taxon>
        <taxon>Spermatophyta</taxon>
        <taxon>Magnoliopsida</taxon>
        <taxon>eudicotyledons</taxon>
        <taxon>Gunneridae</taxon>
        <taxon>Pentapetalae</taxon>
        <taxon>rosids</taxon>
        <taxon>fabids</taxon>
        <taxon>Malpighiales</taxon>
        <taxon>Erythroxylaceae</taxon>
        <taxon>Erythroxylum</taxon>
    </lineage>
</organism>
<evidence type="ECO:0008006" key="3">
    <source>
        <dbReference type="Google" id="ProtNLM"/>
    </source>
</evidence>
<name>A0AAV8TFU3_9ROSI</name>